<evidence type="ECO:0000256" key="3">
    <source>
        <dbReference type="ARBA" id="ARBA00022475"/>
    </source>
</evidence>
<accession>A0A9D2LQ57</accession>
<dbReference type="SUPFAM" id="SSF103473">
    <property type="entry name" value="MFS general substrate transporter"/>
    <property type="match status" value="1"/>
</dbReference>
<dbReference type="PROSITE" id="PS50850">
    <property type="entry name" value="MFS"/>
    <property type="match status" value="1"/>
</dbReference>
<sequence length="389" mass="41528">MDTQRKTGLKITLLIISLSQLGSMAISSVISEILEAFPDVPDQTVQFLMTFPGLFILITSLLSAFLARYISQKKLAVTGLILNTATAVGGFLFHGNIVILFCWAATLGLGIGMWMPLVNAIASAHFEGNERASLLGRISSAQNIGAVFMTVVGGALAVIAWHFVYLVYFIAVPGLICAVIYLPDEKAHRESRRGGGLGIDGTVILFGMIQLFFSLPYNAAPANFSLLLAENRIGSTQAAGILSGLFLFGGIISGWFFGALDKRIRKFTIPLGFLFLAIGFTGLGCTHSFTEYMIFSVIGGMSIPMVLSQSSLAVVENKRSEQFAMASAALFAFGNLGAFFSPVTTSFSSVVMGSDSIGSRMIFCAVLSVIGVAVTAVILKIKKEDAKYE</sequence>
<evidence type="ECO:0000313" key="10">
    <source>
        <dbReference type="Proteomes" id="UP000823842"/>
    </source>
</evidence>
<dbReference type="PANTHER" id="PTHR43124:SF3">
    <property type="entry name" value="CHLORAMPHENICOL EFFLUX PUMP RV0191"/>
    <property type="match status" value="1"/>
</dbReference>
<evidence type="ECO:0000256" key="1">
    <source>
        <dbReference type="ARBA" id="ARBA00004651"/>
    </source>
</evidence>
<keyword evidence="4 7" id="KW-0812">Transmembrane</keyword>
<feature type="transmembrane region" description="Helical" evidence="7">
    <location>
        <begin position="74"/>
        <end position="92"/>
    </location>
</feature>
<dbReference type="Pfam" id="PF07690">
    <property type="entry name" value="MFS_1"/>
    <property type="match status" value="2"/>
</dbReference>
<dbReference type="PANTHER" id="PTHR43124">
    <property type="entry name" value="PURINE EFFLUX PUMP PBUE"/>
    <property type="match status" value="1"/>
</dbReference>
<evidence type="ECO:0000313" key="9">
    <source>
        <dbReference type="EMBL" id="HJB27535.1"/>
    </source>
</evidence>
<dbReference type="Gene3D" id="1.20.1250.20">
    <property type="entry name" value="MFS general substrate transporter like domains"/>
    <property type="match status" value="1"/>
</dbReference>
<reference evidence="9" key="1">
    <citation type="journal article" date="2021" name="PeerJ">
        <title>Extensive microbial diversity within the chicken gut microbiome revealed by metagenomics and culture.</title>
        <authorList>
            <person name="Gilroy R."/>
            <person name="Ravi A."/>
            <person name="Getino M."/>
            <person name="Pursley I."/>
            <person name="Horton D.L."/>
            <person name="Alikhan N.F."/>
            <person name="Baker D."/>
            <person name="Gharbi K."/>
            <person name="Hall N."/>
            <person name="Watson M."/>
            <person name="Adriaenssens E.M."/>
            <person name="Foster-Nyarko E."/>
            <person name="Jarju S."/>
            <person name="Secka A."/>
            <person name="Antonio M."/>
            <person name="Oren A."/>
            <person name="Chaudhuri R.R."/>
            <person name="La Ragione R."/>
            <person name="Hildebrand F."/>
            <person name="Pallen M.J."/>
        </authorList>
    </citation>
    <scope>NUCLEOTIDE SEQUENCE</scope>
    <source>
        <strain evidence="9">ChiSjej1B19-5720</strain>
    </source>
</reference>
<feature type="transmembrane region" description="Helical" evidence="7">
    <location>
        <begin position="269"/>
        <end position="289"/>
    </location>
</feature>
<gene>
    <name evidence="9" type="ORF">IAA06_01920</name>
</gene>
<dbReference type="GO" id="GO:0022857">
    <property type="term" value="F:transmembrane transporter activity"/>
    <property type="evidence" value="ECO:0007669"/>
    <property type="project" value="InterPro"/>
</dbReference>
<feature type="transmembrane region" description="Helical" evidence="7">
    <location>
        <begin position="47"/>
        <end position="67"/>
    </location>
</feature>
<dbReference type="Proteomes" id="UP000823842">
    <property type="component" value="Unassembled WGS sequence"/>
</dbReference>
<feature type="transmembrane region" description="Helical" evidence="7">
    <location>
        <begin position="295"/>
        <end position="315"/>
    </location>
</feature>
<evidence type="ECO:0000256" key="5">
    <source>
        <dbReference type="ARBA" id="ARBA00022989"/>
    </source>
</evidence>
<evidence type="ECO:0000259" key="8">
    <source>
        <dbReference type="PROSITE" id="PS50850"/>
    </source>
</evidence>
<dbReference type="AlphaFoldDB" id="A0A9D2LQ57"/>
<keyword evidence="5 7" id="KW-1133">Transmembrane helix</keyword>
<evidence type="ECO:0000256" key="7">
    <source>
        <dbReference type="SAM" id="Phobius"/>
    </source>
</evidence>
<name>A0A9D2LQ57_9FIRM</name>
<keyword evidence="6 7" id="KW-0472">Membrane</keyword>
<keyword evidence="3" id="KW-1003">Cell membrane</keyword>
<feature type="transmembrane region" description="Helical" evidence="7">
    <location>
        <begin position="195"/>
        <end position="217"/>
    </location>
</feature>
<dbReference type="InterPro" id="IPR050189">
    <property type="entry name" value="MFS_Efflux_Transporters"/>
</dbReference>
<evidence type="ECO:0000256" key="2">
    <source>
        <dbReference type="ARBA" id="ARBA00022448"/>
    </source>
</evidence>
<feature type="transmembrane region" description="Helical" evidence="7">
    <location>
        <begin position="237"/>
        <end position="257"/>
    </location>
</feature>
<dbReference type="InterPro" id="IPR020846">
    <property type="entry name" value="MFS_dom"/>
</dbReference>
<feature type="transmembrane region" description="Helical" evidence="7">
    <location>
        <begin position="322"/>
        <end position="340"/>
    </location>
</feature>
<dbReference type="GO" id="GO:0005886">
    <property type="term" value="C:plasma membrane"/>
    <property type="evidence" value="ECO:0007669"/>
    <property type="project" value="UniProtKB-SubCell"/>
</dbReference>
<feature type="transmembrane region" description="Helical" evidence="7">
    <location>
        <begin position="360"/>
        <end position="379"/>
    </location>
</feature>
<comment type="caution">
    <text evidence="9">The sequence shown here is derived from an EMBL/GenBank/DDBJ whole genome shotgun (WGS) entry which is preliminary data.</text>
</comment>
<organism evidence="9 10">
    <name type="scientific">Candidatus Blautia faecavium</name>
    <dbReference type="NCBI Taxonomy" id="2838487"/>
    <lineage>
        <taxon>Bacteria</taxon>
        <taxon>Bacillati</taxon>
        <taxon>Bacillota</taxon>
        <taxon>Clostridia</taxon>
        <taxon>Lachnospirales</taxon>
        <taxon>Lachnospiraceae</taxon>
        <taxon>Blautia</taxon>
    </lineage>
</organism>
<feature type="domain" description="Major facilitator superfamily (MFS) profile" evidence="8">
    <location>
        <begin position="8"/>
        <end position="383"/>
    </location>
</feature>
<evidence type="ECO:0000256" key="4">
    <source>
        <dbReference type="ARBA" id="ARBA00022692"/>
    </source>
</evidence>
<feature type="transmembrane region" description="Helical" evidence="7">
    <location>
        <begin position="134"/>
        <end position="159"/>
    </location>
</feature>
<proteinExistence type="predicted"/>
<dbReference type="EMBL" id="DWYZ01000045">
    <property type="protein sequence ID" value="HJB27535.1"/>
    <property type="molecule type" value="Genomic_DNA"/>
</dbReference>
<reference evidence="9" key="2">
    <citation type="submission" date="2021-04" db="EMBL/GenBank/DDBJ databases">
        <authorList>
            <person name="Gilroy R."/>
        </authorList>
    </citation>
    <scope>NUCLEOTIDE SEQUENCE</scope>
    <source>
        <strain evidence="9">ChiSjej1B19-5720</strain>
    </source>
</reference>
<evidence type="ECO:0000256" key="6">
    <source>
        <dbReference type="ARBA" id="ARBA00023136"/>
    </source>
</evidence>
<feature type="transmembrane region" description="Helical" evidence="7">
    <location>
        <begin position="165"/>
        <end position="183"/>
    </location>
</feature>
<dbReference type="InterPro" id="IPR011701">
    <property type="entry name" value="MFS"/>
</dbReference>
<keyword evidence="2" id="KW-0813">Transport</keyword>
<comment type="subcellular location">
    <subcellularLocation>
        <location evidence="1">Cell membrane</location>
        <topology evidence="1">Multi-pass membrane protein</topology>
    </subcellularLocation>
</comment>
<protein>
    <submittedName>
        <fullName evidence="9">MFS transporter</fullName>
    </submittedName>
</protein>
<feature type="transmembrane region" description="Helical" evidence="7">
    <location>
        <begin position="98"/>
        <end position="122"/>
    </location>
</feature>
<dbReference type="InterPro" id="IPR036259">
    <property type="entry name" value="MFS_trans_sf"/>
</dbReference>